<proteinExistence type="inferred from homology"/>
<dbReference type="SUPFAM" id="SSF46785">
    <property type="entry name" value="Winged helix' DNA-binding domain"/>
    <property type="match status" value="1"/>
</dbReference>
<name>A0A401FHV8_9LACO</name>
<sequence length="301" mass="34284">MDTRKLTAFVDLADTKNYSQTAENLFSTQATISKQIIALEKEWHISLFNRAHRKVALTTAGKAVLPYAKKILTEEHQLEAKIAEQHKQSEQNLTIKGIPSISQYQAFKIIAEFTKAHPEINLKFSEAETDQLDNALINNEADIIFTRLFEQADKQLDVLINETDYFVILMPRFNPLASSASLNLEMLKNESFLMLDSATNLFNPVSEILKQADINPKITYQGRRINIILEMLNRGIGVSVMMRKSFNLDNFPNVVAIPLQPKEYSHLAFVKLHDKHSQALDTFGNLPQPLFKPLNIPFRNT</sequence>
<evidence type="ECO:0000256" key="4">
    <source>
        <dbReference type="ARBA" id="ARBA00023159"/>
    </source>
</evidence>
<dbReference type="Proteomes" id="UP000286974">
    <property type="component" value="Unassembled WGS sequence"/>
</dbReference>
<dbReference type="CDD" id="cd05466">
    <property type="entry name" value="PBP2_LTTR_substrate"/>
    <property type="match status" value="1"/>
</dbReference>
<dbReference type="GO" id="GO:0003677">
    <property type="term" value="F:DNA binding"/>
    <property type="evidence" value="ECO:0007669"/>
    <property type="project" value="UniProtKB-KW"/>
</dbReference>
<dbReference type="GO" id="GO:0003700">
    <property type="term" value="F:DNA-binding transcription factor activity"/>
    <property type="evidence" value="ECO:0007669"/>
    <property type="project" value="InterPro"/>
</dbReference>
<evidence type="ECO:0000256" key="3">
    <source>
        <dbReference type="ARBA" id="ARBA00023125"/>
    </source>
</evidence>
<dbReference type="Pfam" id="PF00126">
    <property type="entry name" value="HTH_1"/>
    <property type="match status" value="1"/>
</dbReference>
<dbReference type="PANTHER" id="PTHR30346:SF26">
    <property type="entry name" value="HYDROGEN PEROXIDE-INDUCIBLE GENES ACTIVATOR"/>
    <property type="match status" value="1"/>
</dbReference>
<comment type="caution">
    <text evidence="8">The sequence shown here is derived from an EMBL/GenBank/DDBJ whole genome shotgun (WGS) entry which is preliminary data.</text>
</comment>
<accession>A0A401FHV8</accession>
<dbReference type="AlphaFoldDB" id="A0A401FHV8"/>
<protein>
    <recommendedName>
        <fullName evidence="6">Probable hydrogen peroxide-inducible genes activator</fullName>
    </recommendedName>
</protein>
<evidence type="ECO:0000256" key="2">
    <source>
        <dbReference type="ARBA" id="ARBA00023015"/>
    </source>
</evidence>
<dbReference type="OrthoDB" id="119203at2"/>
<keyword evidence="9" id="KW-1185">Reference proteome</keyword>
<dbReference type="PROSITE" id="PS50931">
    <property type="entry name" value="HTH_LYSR"/>
    <property type="match status" value="1"/>
</dbReference>
<dbReference type="InterPro" id="IPR000847">
    <property type="entry name" value="LysR_HTH_N"/>
</dbReference>
<dbReference type="Pfam" id="PF03466">
    <property type="entry name" value="LysR_substrate"/>
    <property type="match status" value="1"/>
</dbReference>
<dbReference type="InterPro" id="IPR036390">
    <property type="entry name" value="WH_DNA-bd_sf"/>
</dbReference>
<dbReference type="SUPFAM" id="SSF53850">
    <property type="entry name" value="Periplasmic binding protein-like II"/>
    <property type="match status" value="1"/>
</dbReference>
<dbReference type="EMBL" id="BEXA01000001">
    <property type="protein sequence ID" value="GAY71878.1"/>
    <property type="molecule type" value="Genomic_DNA"/>
</dbReference>
<evidence type="ECO:0000259" key="7">
    <source>
        <dbReference type="PROSITE" id="PS50931"/>
    </source>
</evidence>
<reference evidence="8 9" key="1">
    <citation type="submission" date="2017-11" db="EMBL/GenBank/DDBJ databases">
        <title>Draft Genome Sequence of Lactobacillus curieae NBRC 111893 isolated from Koso, a Japanese sugar-Vegetable Fermented Beverage.</title>
        <authorList>
            <person name="Chiou T.Y."/>
            <person name="Oshima K."/>
            <person name="Suda W."/>
            <person name="Hattori M."/>
            <person name="Takahashi T."/>
        </authorList>
    </citation>
    <scope>NUCLEOTIDE SEQUENCE [LARGE SCALE GENOMIC DNA]</scope>
    <source>
        <strain evidence="8 9">NBRC111893</strain>
    </source>
</reference>
<dbReference type="RefSeq" id="WP_125007521.1">
    <property type="nucleotide sequence ID" value="NZ_BEXA01000001.1"/>
</dbReference>
<dbReference type="FunFam" id="1.10.10.10:FF:000001">
    <property type="entry name" value="LysR family transcriptional regulator"/>
    <property type="match status" value="1"/>
</dbReference>
<keyword evidence="4" id="KW-0010">Activator</keyword>
<keyword evidence="2" id="KW-0805">Transcription regulation</keyword>
<keyword evidence="5" id="KW-0804">Transcription</keyword>
<feature type="domain" description="HTH lysR-type" evidence="7">
    <location>
        <begin position="1"/>
        <end position="58"/>
    </location>
</feature>
<keyword evidence="3" id="KW-0238">DNA-binding</keyword>
<organism evidence="8 9">
    <name type="scientific">Lentilactobacillus kosonis</name>
    <dbReference type="NCBI Taxonomy" id="2810561"/>
    <lineage>
        <taxon>Bacteria</taxon>
        <taxon>Bacillati</taxon>
        <taxon>Bacillota</taxon>
        <taxon>Bacilli</taxon>
        <taxon>Lactobacillales</taxon>
        <taxon>Lactobacillaceae</taxon>
        <taxon>Lentilactobacillus</taxon>
    </lineage>
</organism>
<dbReference type="PANTHER" id="PTHR30346">
    <property type="entry name" value="TRANSCRIPTIONAL DUAL REGULATOR HCAR-RELATED"/>
    <property type="match status" value="1"/>
</dbReference>
<evidence type="ECO:0000256" key="5">
    <source>
        <dbReference type="ARBA" id="ARBA00023163"/>
    </source>
</evidence>
<dbReference type="Gene3D" id="1.10.10.10">
    <property type="entry name" value="Winged helix-like DNA-binding domain superfamily/Winged helix DNA-binding domain"/>
    <property type="match status" value="1"/>
</dbReference>
<comment type="similarity">
    <text evidence="1">Belongs to the LysR transcriptional regulatory family.</text>
</comment>
<evidence type="ECO:0000256" key="6">
    <source>
        <dbReference type="ARBA" id="ARBA00040885"/>
    </source>
</evidence>
<gene>
    <name evidence="8" type="ORF">NBRC111893_24</name>
</gene>
<dbReference type="GO" id="GO:0032993">
    <property type="term" value="C:protein-DNA complex"/>
    <property type="evidence" value="ECO:0007669"/>
    <property type="project" value="TreeGrafter"/>
</dbReference>
<dbReference type="Gene3D" id="3.40.190.290">
    <property type="match status" value="1"/>
</dbReference>
<evidence type="ECO:0000256" key="1">
    <source>
        <dbReference type="ARBA" id="ARBA00009437"/>
    </source>
</evidence>
<dbReference type="InterPro" id="IPR036388">
    <property type="entry name" value="WH-like_DNA-bd_sf"/>
</dbReference>
<evidence type="ECO:0000313" key="9">
    <source>
        <dbReference type="Proteomes" id="UP000286974"/>
    </source>
</evidence>
<dbReference type="InterPro" id="IPR005119">
    <property type="entry name" value="LysR_subst-bd"/>
</dbReference>
<evidence type="ECO:0000313" key="8">
    <source>
        <dbReference type="EMBL" id="GAY71878.1"/>
    </source>
</evidence>